<keyword evidence="2" id="KW-1185">Reference proteome</keyword>
<evidence type="ECO:0000313" key="1">
    <source>
        <dbReference type="EMBL" id="TRA93178.1"/>
    </source>
</evidence>
<gene>
    <name evidence="1" type="ORF">EXN23_10825</name>
</gene>
<reference evidence="1 2" key="1">
    <citation type="journal article" date="2019" name="Appl. Microbiol. Biotechnol.">
        <title>Differential efficiency of wild type rhizogenic strains for rol gene transformation of plants.</title>
        <authorList>
            <person name="Desmet S."/>
            <person name="De Keyser E."/>
            <person name="Van Vaerenbergh J."/>
            <person name="Baeyen S."/>
            <person name="Van Huylenbroeck J."/>
            <person name="Geelen D."/>
            <person name="Dhooghe E."/>
        </authorList>
    </citation>
    <scope>NUCLEOTIDE SEQUENCE [LARGE SCALE GENOMIC DNA]</scope>
    <source>
        <strain evidence="1 2">GBBC3283</strain>
    </source>
</reference>
<accession>A0ABY3BPR6</accession>
<comment type="caution">
    <text evidence="1">The sequence shown here is derived from an EMBL/GenBank/DDBJ whole genome shotgun (WGS) entry which is preliminary data.</text>
</comment>
<evidence type="ECO:0000313" key="2">
    <source>
        <dbReference type="Proteomes" id="UP000319481"/>
    </source>
</evidence>
<dbReference type="Gene3D" id="1.10.238.160">
    <property type="match status" value="1"/>
</dbReference>
<dbReference type="RefSeq" id="WP_003519945.1">
    <property type="nucleotide sequence ID" value="NZ_JAPZLP010000003.1"/>
</dbReference>
<organism evidence="1 2">
    <name type="scientific">Agrobacterium salinitolerans</name>
    <dbReference type="NCBI Taxonomy" id="1183413"/>
    <lineage>
        <taxon>Bacteria</taxon>
        <taxon>Pseudomonadati</taxon>
        <taxon>Pseudomonadota</taxon>
        <taxon>Alphaproteobacteria</taxon>
        <taxon>Hyphomicrobiales</taxon>
        <taxon>Rhizobiaceae</taxon>
        <taxon>Rhizobium/Agrobacterium group</taxon>
        <taxon>Agrobacterium</taxon>
    </lineage>
</organism>
<name>A0ABY3BPR6_9HYPH</name>
<sequence>MKHIPFQNDKLHERSVPPTFPQTGFVRLNQIVGPSGPLPISKSGFWAGVKNGKFPKPLKISPRVTVWKAEDIHDLLREIERGGK</sequence>
<dbReference type="EMBL" id="SGNZ01000005">
    <property type="protein sequence ID" value="TRA93178.1"/>
    <property type="molecule type" value="Genomic_DNA"/>
</dbReference>
<dbReference type="Proteomes" id="UP000319481">
    <property type="component" value="Unassembled WGS sequence"/>
</dbReference>
<proteinExistence type="predicted"/>
<protein>
    <submittedName>
        <fullName evidence="1">AlpA family phage regulatory protein</fullName>
    </submittedName>
</protein>